<organism evidence="1">
    <name type="scientific">Amphimedon queenslandica</name>
    <name type="common">Sponge</name>
    <dbReference type="NCBI Taxonomy" id="400682"/>
    <lineage>
        <taxon>Eukaryota</taxon>
        <taxon>Metazoa</taxon>
        <taxon>Porifera</taxon>
        <taxon>Demospongiae</taxon>
        <taxon>Heteroscleromorpha</taxon>
        <taxon>Haplosclerida</taxon>
        <taxon>Niphatidae</taxon>
        <taxon>Amphimedon</taxon>
    </lineage>
</organism>
<reference evidence="1" key="1">
    <citation type="submission" date="2017-05" db="UniProtKB">
        <authorList>
            <consortium name="EnsemblMetazoa"/>
        </authorList>
    </citation>
    <scope>IDENTIFICATION</scope>
</reference>
<accession>A0A1X7UNB2</accession>
<dbReference type="InParanoid" id="A0A1X7UNB2"/>
<protein>
    <submittedName>
        <fullName evidence="1">Uncharacterized protein</fullName>
    </submittedName>
</protein>
<sequence>MYHVLLSTKQLGKVHNLYRKIAACFVNKRCPQRRYQYGCNDSGDYTQIREPLLETT</sequence>
<dbReference type="EnsemblMetazoa" id="Aqu2.1.29009_001">
    <property type="protein sequence ID" value="Aqu2.1.29009_001"/>
    <property type="gene ID" value="Aqu2.1.29009"/>
</dbReference>
<evidence type="ECO:0000313" key="1">
    <source>
        <dbReference type="EnsemblMetazoa" id="Aqu2.1.29009_001"/>
    </source>
</evidence>
<proteinExistence type="predicted"/>
<name>A0A1X7UNB2_AMPQE</name>
<dbReference type="AlphaFoldDB" id="A0A1X7UNB2"/>